<comment type="caution">
    <text evidence="1">The sequence shown here is derived from an EMBL/GenBank/DDBJ whole genome shotgun (WGS) entry which is preliminary data.</text>
</comment>
<name>A0ABR4FYS5_9EURO</name>
<proteinExistence type="predicted"/>
<evidence type="ECO:0000313" key="2">
    <source>
        <dbReference type="Proteomes" id="UP001610563"/>
    </source>
</evidence>
<evidence type="ECO:0000313" key="1">
    <source>
        <dbReference type="EMBL" id="KAL2788414.1"/>
    </source>
</evidence>
<reference evidence="1 2" key="1">
    <citation type="submission" date="2024-07" db="EMBL/GenBank/DDBJ databases">
        <title>Section-level genome sequencing and comparative genomics of Aspergillus sections Usti and Cavernicolus.</title>
        <authorList>
            <consortium name="Lawrence Berkeley National Laboratory"/>
            <person name="Nybo J.L."/>
            <person name="Vesth T.C."/>
            <person name="Theobald S."/>
            <person name="Frisvad J.C."/>
            <person name="Larsen T.O."/>
            <person name="Kjaerboelling I."/>
            <person name="Rothschild-Mancinelli K."/>
            <person name="Lyhne E.K."/>
            <person name="Kogle M.E."/>
            <person name="Barry K."/>
            <person name="Clum A."/>
            <person name="Na H."/>
            <person name="Ledsgaard L."/>
            <person name="Lin J."/>
            <person name="Lipzen A."/>
            <person name="Kuo A."/>
            <person name="Riley R."/>
            <person name="Mondo S."/>
            <person name="Labutti K."/>
            <person name="Haridas S."/>
            <person name="Pangalinan J."/>
            <person name="Salamov A.A."/>
            <person name="Simmons B.A."/>
            <person name="Magnuson J.K."/>
            <person name="Chen J."/>
            <person name="Drula E."/>
            <person name="Henrissat B."/>
            <person name="Wiebenga A."/>
            <person name="Lubbers R.J."/>
            <person name="Gomes A.C."/>
            <person name="Makela M.R."/>
            <person name="Stajich J."/>
            <person name="Grigoriev I.V."/>
            <person name="Mortensen U.H."/>
            <person name="De Vries R.P."/>
            <person name="Baker S.E."/>
            <person name="Andersen M.R."/>
        </authorList>
    </citation>
    <scope>NUCLEOTIDE SEQUENCE [LARGE SCALE GENOMIC DNA]</scope>
    <source>
        <strain evidence="1 2">CBS 209.92</strain>
    </source>
</reference>
<gene>
    <name evidence="1" type="ORF">BJX66DRAFT_254711</name>
</gene>
<keyword evidence="2" id="KW-1185">Reference proteome</keyword>
<accession>A0ABR4FYS5</accession>
<protein>
    <submittedName>
        <fullName evidence="1">Uncharacterized protein</fullName>
    </submittedName>
</protein>
<dbReference type="EMBL" id="JBFTWV010000079">
    <property type="protein sequence ID" value="KAL2788414.1"/>
    <property type="molecule type" value="Genomic_DNA"/>
</dbReference>
<organism evidence="1 2">
    <name type="scientific">Aspergillus keveii</name>
    <dbReference type="NCBI Taxonomy" id="714993"/>
    <lineage>
        <taxon>Eukaryota</taxon>
        <taxon>Fungi</taxon>
        <taxon>Dikarya</taxon>
        <taxon>Ascomycota</taxon>
        <taxon>Pezizomycotina</taxon>
        <taxon>Eurotiomycetes</taxon>
        <taxon>Eurotiomycetidae</taxon>
        <taxon>Eurotiales</taxon>
        <taxon>Aspergillaceae</taxon>
        <taxon>Aspergillus</taxon>
        <taxon>Aspergillus subgen. Nidulantes</taxon>
    </lineage>
</organism>
<sequence length="74" mass="8053">MKILDSARAETFLNLFLVTHSSALSGSHLIMNCSPQLEPSNCIMPFFIDSDKAIASLFTTVRHTNLPGICLGQS</sequence>
<dbReference type="Proteomes" id="UP001610563">
    <property type="component" value="Unassembled WGS sequence"/>
</dbReference>